<feature type="coiled-coil region" evidence="1">
    <location>
        <begin position="6"/>
        <end position="36"/>
    </location>
</feature>
<dbReference type="CDD" id="cd05403">
    <property type="entry name" value="NT_KNTase_like"/>
    <property type="match status" value="1"/>
</dbReference>
<dbReference type="AlphaFoldDB" id="G7VE89"/>
<keyword evidence="1" id="KW-0175">Coiled coil</keyword>
<dbReference type="RefSeq" id="WP_014289884.1">
    <property type="nucleotide sequence ID" value="NC_016645.1"/>
</dbReference>
<dbReference type="eggNOG" id="arCOG01205">
    <property type="taxonomic scope" value="Archaea"/>
</dbReference>
<sequence length="118" mass="13980">MSREFIELLRRRAEERRRIVENLEEYLRRVRDAARELDPDARVYLFGSYARGTPRPDSDVDILIVSDAYGGEARRAVEMILHITERVGGAGVFELHVATREEFENWHRRLIDTYKEIF</sequence>
<reference evidence="3 4" key="1">
    <citation type="journal article" date="2012" name="J. Bacteriol.">
        <title>Complete genome sequence of strain 1860, a crenarchaeon of the genus pyrobaculum able to grow with various electron acceptors.</title>
        <authorList>
            <person name="Mardanov A.V."/>
            <person name="Gumerov V.M."/>
            <person name="Slobodkina G.B."/>
            <person name="Beletsky A.V."/>
            <person name="Bonch-Osmolovskaya E.A."/>
            <person name="Ravin N.V."/>
            <person name="Skryabin K.G."/>
        </authorList>
    </citation>
    <scope>NUCLEOTIDE SEQUENCE [LARGE SCALE GENOMIC DNA]</scope>
    <source>
        <strain evidence="3 4">1860</strain>
    </source>
</reference>
<dbReference type="KEGG" id="pyr:P186_2675"/>
<evidence type="ECO:0000256" key="1">
    <source>
        <dbReference type="SAM" id="Coils"/>
    </source>
</evidence>
<name>G7VE89_9CREN</name>
<dbReference type="Pfam" id="PF01909">
    <property type="entry name" value="NTP_transf_2"/>
    <property type="match status" value="1"/>
</dbReference>
<gene>
    <name evidence="3" type="ORF">P186_2675</name>
</gene>
<protein>
    <submittedName>
        <fullName evidence="3">DNA polymerase, beta domain protein region</fullName>
    </submittedName>
</protein>
<feature type="domain" description="Polymerase nucleotidyl transferase" evidence="2">
    <location>
        <begin position="27"/>
        <end position="108"/>
    </location>
</feature>
<proteinExistence type="predicted"/>
<accession>G7VE89</accession>
<dbReference type="SUPFAM" id="SSF81301">
    <property type="entry name" value="Nucleotidyltransferase"/>
    <property type="match status" value="1"/>
</dbReference>
<organism evidence="3 4">
    <name type="scientific">Pyrobaculum ferrireducens</name>
    <dbReference type="NCBI Taxonomy" id="1104324"/>
    <lineage>
        <taxon>Archaea</taxon>
        <taxon>Thermoproteota</taxon>
        <taxon>Thermoprotei</taxon>
        <taxon>Thermoproteales</taxon>
        <taxon>Thermoproteaceae</taxon>
        <taxon>Pyrobaculum</taxon>
    </lineage>
</organism>
<dbReference type="Proteomes" id="UP000005867">
    <property type="component" value="Chromosome"/>
</dbReference>
<dbReference type="BioCyc" id="PSP1104324:GJSN-2619-MONOMER"/>
<dbReference type="OrthoDB" id="9287at2157"/>
<evidence type="ECO:0000313" key="3">
    <source>
        <dbReference type="EMBL" id="AET34059.1"/>
    </source>
</evidence>
<dbReference type="PANTHER" id="PTHR37030:SF1">
    <property type="entry name" value="NUCLEOTIDYLTRANSFERASE"/>
    <property type="match status" value="1"/>
</dbReference>
<evidence type="ECO:0000259" key="2">
    <source>
        <dbReference type="Pfam" id="PF01909"/>
    </source>
</evidence>
<dbReference type="HOGENOM" id="CLU_159724_0_1_2"/>
<dbReference type="InterPro" id="IPR043519">
    <property type="entry name" value="NT_sf"/>
</dbReference>
<dbReference type="Gene3D" id="3.30.460.10">
    <property type="entry name" value="Beta Polymerase, domain 2"/>
    <property type="match status" value="1"/>
</dbReference>
<dbReference type="GeneID" id="11594276"/>
<dbReference type="STRING" id="1104324.P186_2675"/>
<dbReference type="InterPro" id="IPR002934">
    <property type="entry name" value="Polymerase_NTP_transf_dom"/>
</dbReference>
<evidence type="ECO:0000313" key="4">
    <source>
        <dbReference type="Proteomes" id="UP000005867"/>
    </source>
</evidence>
<dbReference type="EMBL" id="CP003098">
    <property type="protein sequence ID" value="AET34059.1"/>
    <property type="molecule type" value="Genomic_DNA"/>
</dbReference>
<keyword evidence="4" id="KW-1185">Reference proteome</keyword>
<dbReference type="PANTHER" id="PTHR37030">
    <property type="entry name" value="NUCLEOTIDYLTRANSFERASE"/>
    <property type="match status" value="1"/>
</dbReference>
<dbReference type="GO" id="GO:0016779">
    <property type="term" value="F:nucleotidyltransferase activity"/>
    <property type="evidence" value="ECO:0007669"/>
    <property type="project" value="InterPro"/>
</dbReference>